<evidence type="ECO:0000313" key="4">
    <source>
        <dbReference type="EMBL" id="AHC27845.1"/>
    </source>
</evidence>
<sequence>MTQGGFGGDPFGGAPFGDPFAAPVATPPAGRDPYASPPHGGGTNPLAVLSVVFAFVFAPVGAILGHLGLAQIGRTAQRGRALAMVGLVLSYVVIVCATAGLVLWMVRGGTPQTQVASSDPTPALPVPAAAPLPPAGPRVDRALLPEILIPLPELQTLVADPDLTLWFSTDALVEPRPEIGTYTDMSCIGSHLRGTAEGYRGNEPAAYVGTDIGNQVLGSPKLAQVVRQGAALYGDAAAAQKAFGDYLALWRRCVGQTTTWIRSDVPPWTFTYGEPTVLGPDLIMVRSIPPADARFIDLVHIVAVRANVLVDNTFTGRQLGDTPNRVTDTMLERVAARESG</sequence>
<keyword evidence="1" id="KW-0812">Transmembrane</keyword>
<name>V5XHC1_MYCNE</name>
<evidence type="ECO:0000259" key="3">
    <source>
        <dbReference type="Pfam" id="PF14032"/>
    </source>
</evidence>
<accession>V5XHC1</accession>
<dbReference type="Pfam" id="PF14032">
    <property type="entry name" value="PknH_C"/>
    <property type="match status" value="1"/>
</dbReference>
<evidence type="ECO:0000259" key="2">
    <source>
        <dbReference type="Pfam" id="PF13828"/>
    </source>
</evidence>
<dbReference type="InterPro" id="IPR025241">
    <property type="entry name" value="DUF4190"/>
</dbReference>
<dbReference type="EMBL" id="CP006936">
    <property type="protein sequence ID" value="AHC27845.1"/>
    <property type="molecule type" value="Genomic_DNA"/>
</dbReference>
<keyword evidence="1" id="KW-0472">Membrane</keyword>
<proteinExistence type="predicted"/>
<keyword evidence="5" id="KW-1185">Reference proteome</keyword>
<dbReference type="GeneID" id="93339514"/>
<evidence type="ECO:0000256" key="1">
    <source>
        <dbReference type="SAM" id="Phobius"/>
    </source>
</evidence>
<organism evidence="4 5">
    <name type="scientific">Mycolicibacterium neoaurum VKM Ac-1815D</name>
    <dbReference type="NCBI Taxonomy" id="700508"/>
    <lineage>
        <taxon>Bacteria</taxon>
        <taxon>Bacillati</taxon>
        <taxon>Actinomycetota</taxon>
        <taxon>Actinomycetes</taxon>
        <taxon>Mycobacteriales</taxon>
        <taxon>Mycobacteriaceae</taxon>
        <taxon>Mycolicibacterium</taxon>
    </lineage>
</organism>
<dbReference type="InterPro" id="IPR026954">
    <property type="entry name" value="PknH-like_Extracell"/>
</dbReference>
<feature type="domain" description="PknH-like extracellular" evidence="3">
    <location>
        <begin position="139"/>
        <end position="333"/>
    </location>
</feature>
<feature type="domain" description="DUF4190" evidence="2">
    <location>
        <begin position="47"/>
        <end position="97"/>
    </location>
</feature>
<dbReference type="Pfam" id="PF13828">
    <property type="entry name" value="DUF4190"/>
    <property type="match status" value="1"/>
</dbReference>
<dbReference type="AlphaFoldDB" id="V5XHC1"/>
<evidence type="ECO:0008006" key="6">
    <source>
        <dbReference type="Google" id="ProtNLM"/>
    </source>
</evidence>
<reference evidence="4 5" key="1">
    <citation type="journal article" date="2014" name="Genome Announc.">
        <title>Complete Genome Sequence of Sterol-Transforming Mycobacterium neoaurum Strain VKM Ac-1815D.</title>
        <authorList>
            <person name="Shtratnikova V.Y."/>
            <person name="Bragin E.Y."/>
            <person name="Dovbnya D.V."/>
            <person name="Pekov Y.A."/>
            <person name="Schelkunov M.I."/>
            <person name="Strizhov N."/>
            <person name="Ivashina T.V."/>
            <person name="Ashapkin V.V."/>
            <person name="Donova M.V."/>
        </authorList>
    </citation>
    <scope>NUCLEOTIDE SEQUENCE [LARGE SCALE GENOMIC DNA]</scope>
    <source>
        <strain evidence="4 5">VKM Ac-1815D</strain>
    </source>
</reference>
<gene>
    <name evidence="4" type="ORF">D174_05955</name>
</gene>
<evidence type="ECO:0000313" key="5">
    <source>
        <dbReference type="Proteomes" id="UP000018763"/>
    </source>
</evidence>
<dbReference type="RefSeq" id="WP_019513909.1">
    <property type="nucleotide sequence ID" value="NC_023036.2"/>
</dbReference>
<dbReference type="InterPro" id="IPR038232">
    <property type="entry name" value="PknH-like_Extracell_sf"/>
</dbReference>
<feature type="transmembrane region" description="Helical" evidence="1">
    <location>
        <begin position="46"/>
        <end position="69"/>
    </location>
</feature>
<dbReference type="Gene3D" id="3.40.1000.70">
    <property type="entry name" value="PknH-like extracellular domain"/>
    <property type="match status" value="1"/>
</dbReference>
<protein>
    <recommendedName>
        <fullName evidence="6">Nuclease PIN</fullName>
    </recommendedName>
</protein>
<dbReference type="Proteomes" id="UP000018763">
    <property type="component" value="Chromosome"/>
</dbReference>
<keyword evidence="1" id="KW-1133">Transmembrane helix</keyword>
<feature type="transmembrane region" description="Helical" evidence="1">
    <location>
        <begin position="81"/>
        <end position="106"/>
    </location>
</feature>